<keyword evidence="2" id="KW-0472">Membrane</keyword>
<feature type="region of interest" description="Disordered" evidence="1">
    <location>
        <begin position="514"/>
        <end position="533"/>
    </location>
</feature>
<keyword evidence="3" id="KW-0732">Signal</keyword>
<organism evidence="4 5">
    <name type="scientific">Karstenula rhodostoma CBS 690.94</name>
    <dbReference type="NCBI Taxonomy" id="1392251"/>
    <lineage>
        <taxon>Eukaryota</taxon>
        <taxon>Fungi</taxon>
        <taxon>Dikarya</taxon>
        <taxon>Ascomycota</taxon>
        <taxon>Pezizomycotina</taxon>
        <taxon>Dothideomycetes</taxon>
        <taxon>Pleosporomycetidae</taxon>
        <taxon>Pleosporales</taxon>
        <taxon>Massarineae</taxon>
        <taxon>Didymosphaeriaceae</taxon>
        <taxon>Karstenula</taxon>
    </lineage>
</organism>
<protein>
    <recommendedName>
        <fullName evidence="6">Peptidase A1 domain-containing protein</fullName>
    </recommendedName>
</protein>
<keyword evidence="5" id="KW-1185">Reference proteome</keyword>
<evidence type="ECO:0000256" key="2">
    <source>
        <dbReference type="SAM" id="Phobius"/>
    </source>
</evidence>
<evidence type="ECO:0000256" key="1">
    <source>
        <dbReference type="SAM" id="MobiDB-lite"/>
    </source>
</evidence>
<feature type="signal peptide" evidence="3">
    <location>
        <begin position="1"/>
        <end position="25"/>
    </location>
</feature>
<keyword evidence="2" id="KW-1133">Transmembrane helix</keyword>
<feature type="transmembrane region" description="Helical" evidence="2">
    <location>
        <begin position="456"/>
        <end position="479"/>
    </location>
</feature>
<feature type="chain" id="PRO_5040270113" description="Peptidase A1 domain-containing protein" evidence="3">
    <location>
        <begin position="26"/>
        <end position="571"/>
    </location>
</feature>
<gene>
    <name evidence="4" type="ORF">P171DRAFT_439304</name>
</gene>
<evidence type="ECO:0000256" key="3">
    <source>
        <dbReference type="SAM" id="SignalP"/>
    </source>
</evidence>
<reference evidence="4" key="1">
    <citation type="journal article" date="2020" name="Stud. Mycol.">
        <title>101 Dothideomycetes genomes: a test case for predicting lifestyles and emergence of pathogens.</title>
        <authorList>
            <person name="Haridas S."/>
            <person name="Albert R."/>
            <person name="Binder M."/>
            <person name="Bloem J."/>
            <person name="Labutti K."/>
            <person name="Salamov A."/>
            <person name="Andreopoulos B."/>
            <person name="Baker S."/>
            <person name="Barry K."/>
            <person name="Bills G."/>
            <person name="Bluhm B."/>
            <person name="Cannon C."/>
            <person name="Castanera R."/>
            <person name="Culley D."/>
            <person name="Daum C."/>
            <person name="Ezra D."/>
            <person name="Gonzalez J."/>
            <person name="Henrissat B."/>
            <person name="Kuo A."/>
            <person name="Liang C."/>
            <person name="Lipzen A."/>
            <person name="Lutzoni F."/>
            <person name="Magnuson J."/>
            <person name="Mondo S."/>
            <person name="Nolan M."/>
            <person name="Ohm R."/>
            <person name="Pangilinan J."/>
            <person name="Park H.-J."/>
            <person name="Ramirez L."/>
            <person name="Alfaro M."/>
            <person name="Sun H."/>
            <person name="Tritt A."/>
            <person name="Yoshinaga Y."/>
            <person name="Zwiers L.-H."/>
            <person name="Turgeon B."/>
            <person name="Goodwin S."/>
            <person name="Spatafora J."/>
            <person name="Crous P."/>
            <person name="Grigoriev I."/>
        </authorList>
    </citation>
    <scope>NUCLEOTIDE SEQUENCE</scope>
    <source>
        <strain evidence="4">CBS 690.94</strain>
    </source>
</reference>
<dbReference type="SUPFAM" id="SSF50630">
    <property type="entry name" value="Acid proteases"/>
    <property type="match status" value="1"/>
</dbReference>
<dbReference type="InterPro" id="IPR021109">
    <property type="entry name" value="Peptidase_aspartic_dom_sf"/>
</dbReference>
<dbReference type="AlphaFoldDB" id="A0A9P4UG40"/>
<dbReference type="Proteomes" id="UP000799764">
    <property type="component" value="Unassembled WGS sequence"/>
</dbReference>
<comment type="caution">
    <text evidence="4">The sequence shown here is derived from an EMBL/GenBank/DDBJ whole genome shotgun (WGS) entry which is preliminary data.</text>
</comment>
<dbReference type="Gene3D" id="2.40.70.10">
    <property type="entry name" value="Acid Proteases"/>
    <property type="match status" value="1"/>
</dbReference>
<evidence type="ECO:0008006" key="6">
    <source>
        <dbReference type="Google" id="ProtNLM"/>
    </source>
</evidence>
<dbReference type="EMBL" id="MU001493">
    <property type="protein sequence ID" value="KAF2450694.1"/>
    <property type="molecule type" value="Genomic_DNA"/>
</dbReference>
<sequence length="571" mass="61094">MVKMLDLRSLSLTGALFVFVCAVTATKCAAPPLNLPYHDISTVPGVLSPGILLQIGSPFQSIALVPSLQIDDTFIPRYTNTCVYDAPLNTTATQPQNTTNVHVATTGLLARDAAPGIFANVGTNDIAKGENWWTKCAQTYGGAYNPLFSSSFSENKTVLNNQDGHFFTDIWRFADYLSVYAATTSALRPHSNTTSTFQIAQEGATFAGYGAALLGLAPNSTLLTALAQADMVPGTSWTLTNSSLCLGCEDRGASTGPWHTFHPSDRHVNADVPCVIQAKVEALNWRPREVCVEGVTLIQESFTACVDPGVKFLVLPTNVTGAFGKIVEREVLTEYDDYTVFQGPRGNDTGVLMFRIEGGLEVNVTVPGAGVGGGEQQGGWKVPIGKGGWGAYGNATWVLGKPFTDRVVLRWDGEKEEYGIANRNVDVTREADVQPLGCDAFPSIEKSVTSTPGTGILVGSAVGGFIGGLAFAFAGFWFFKRGQKGVRSRYAQLDEDAVPMRTMSHGRDSWIAAGTLSPPPPSIHESLRSQRLRDTRSGAQGGLGFEIADGQMYEAPEGGTARPTKRGQFEL</sequence>
<evidence type="ECO:0000313" key="5">
    <source>
        <dbReference type="Proteomes" id="UP000799764"/>
    </source>
</evidence>
<keyword evidence="2" id="KW-0812">Transmembrane</keyword>
<evidence type="ECO:0000313" key="4">
    <source>
        <dbReference type="EMBL" id="KAF2450694.1"/>
    </source>
</evidence>
<name>A0A9P4UG40_9PLEO</name>
<feature type="region of interest" description="Disordered" evidence="1">
    <location>
        <begin position="548"/>
        <end position="571"/>
    </location>
</feature>
<accession>A0A9P4UG40</accession>
<proteinExistence type="predicted"/>
<dbReference type="OrthoDB" id="5361565at2759"/>